<keyword evidence="3" id="KW-0999">Mitochondrion inner membrane</keyword>
<evidence type="ECO:0000256" key="1">
    <source>
        <dbReference type="ARBA" id="ARBA00004273"/>
    </source>
</evidence>
<dbReference type="PANTHER" id="PTHR10721">
    <property type="entry name" value="MITOCHONDRIAL IMPORT INNER MEMBRANE TRANSLOCASE SUBUNIT TIM44"/>
    <property type="match status" value="1"/>
</dbReference>
<evidence type="ECO:0000259" key="8">
    <source>
        <dbReference type="Pfam" id="PF04280"/>
    </source>
</evidence>
<keyword evidence="4" id="KW-0809">Transit peptide</keyword>
<dbReference type="InterPro" id="IPR032710">
    <property type="entry name" value="NTF2-like_dom_sf"/>
</dbReference>
<keyword evidence="9" id="KW-1185">Reference proteome</keyword>
<dbReference type="InterPro" id="IPR039544">
    <property type="entry name" value="Tim44-like"/>
</dbReference>
<dbReference type="GO" id="GO:0051087">
    <property type="term" value="F:protein-folding chaperone binding"/>
    <property type="evidence" value="ECO:0007669"/>
    <property type="project" value="TreeGrafter"/>
</dbReference>
<organism evidence="9 10">
    <name type="scientific">Macrostomum lignano</name>
    <dbReference type="NCBI Taxonomy" id="282301"/>
    <lineage>
        <taxon>Eukaryota</taxon>
        <taxon>Metazoa</taxon>
        <taxon>Spiralia</taxon>
        <taxon>Lophotrochozoa</taxon>
        <taxon>Platyhelminthes</taxon>
        <taxon>Rhabditophora</taxon>
        <taxon>Macrostomorpha</taxon>
        <taxon>Macrostomida</taxon>
        <taxon>Macrostomidae</taxon>
        <taxon>Macrostomum</taxon>
    </lineage>
</organism>
<keyword evidence="6" id="KW-0472">Membrane</keyword>
<feature type="region of interest" description="Disordered" evidence="7">
    <location>
        <begin position="352"/>
        <end position="376"/>
    </location>
</feature>
<dbReference type="SUPFAM" id="SSF54427">
    <property type="entry name" value="NTF2-like"/>
    <property type="match status" value="1"/>
</dbReference>
<reference evidence="10" key="1">
    <citation type="submission" date="2016-11" db="UniProtKB">
        <authorList>
            <consortium name="WormBaseParasite"/>
        </authorList>
    </citation>
    <scope>IDENTIFICATION</scope>
</reference>
<evidence type="ECO:0000256" key="3">
    <source>
        <dbReference type="ARBA" id="ARBA00022792"/>
    </source>
</evidence>
<dbReference type="Proteomes" id="UP000095280">
    <property type="component" value="Unplaced"/>
</dbReference>
<dbReference type="Gene3D" id="3.10.450.240">
    <property type="match status" value="1"/>
</dbReference>
<dbReference type="GO" id="GO:0030150">
    <property type="term" value="P:protein import into mitochondrial matrix"/>
    <property type="evidence" value="ECO:0007669"/>
    <property type="project" value="TreeGrafter"/>
</dbReference>
<evidence type="ECO:0000256" key="5">
    <source>
        <dbReference type="ARBA" id="ARBA00023128"/>
    </source>
</evidence>
<dbReference type="PANTHER" id="PTHR10721:SF1">
    <property type="entry name" value="MITOCHONDRIAL IMPORT INNER MEMBRANE TRANSLOCASE SUBUNIT TIM44"/>
    <property type="match status" value="1"/>
</dbReference>
<keyword evidence="5" id="KW-0496">Mitochondrion</keyword>
<dbReference type="WBParaSite" id="maker-uti_cns_0006961-snap-gene-0.3-mRNA-1">
    <property type="protein sequence ID" value="maker-uti_cns_0006961-snap-gene-0.3-mRNA-1"/>
    <property type="gene ID" value="maker-uti_cns_0006961-snap-gene-0.3"/>
</dbReference>
<name>A0A1I8HMB5_9PLAT</name>
<dbReference type="Pfam" id="PF04280">
    <property type="entry name" value="Tim44"/>
    <property type="match status" value="1"/>
</dbReference>
<proteinExistence type="inferred from homology"/>
<evidence type="ECO:0000313" key="10">
    <source>
        <dbReference type="WBParaSite" id="maker-uti_cns_0006961-snap-gene-0.3-mRNA-1"/>
    </source>
</evidence>
<dbReference type="InterPro" id="IPR007379">
    <property type="entry name" value="Tim44-like_dom"/>
</dbReference>
<comment type="subcellular location">
    <subcellularLocation>
        <location evidence="1">Mitochondrion inner membrane</location>
    </subcellularLocation>
</comment>
<accession>A0A1I8HMB5</accession>
<protein>
    <submittedName>
        <fullName evidence="10">Tim44 domain-containing protein</fullName>
    </submittedName>
</protein>
<evidence type="ECO:0000256" key="7">
    <source>
        <dbReference type="SAM" id="MobiDB-lite"/>
    </source>
</evidence>
<evidence type="ECO:0000256" key="2">
    <source>
        <dbReference type="ARBA" id="ARBA00009597"/>
    </source>
</evidence>
<feature type="region of interest" description="Disordered" evidence="7">
    <location>
        <begin position="688"/>
        <end position="710"/>
    </location>
</feature>
<sequence>MSWSELIGRPTSIRAFILMRRLVSWCRNNHLRWTSWGLQMLRLASAVILLILCLLILWTVAPLVAVGQPQSSRRQISWGHQSSTLAMLNHELSLDWSGLWAHPNQIASPPCSGIDSGWRSLLPHIMMSGDAGLDPLGRPVLTASLSKRPTVAAAGRLPRLRKWSMWTRLHGVVSGGHMSILRLDSGRDSAHVRHLLHILSHISIQSRPPEFLADVGLSALKARMHFIMSRFQNPPTKHCWRYHSSSMDHQAVISRQGSSTGFERNLVSRVLAEWPAMRRILISCSAGSARSSLNFSNSQTMACSRNLAVKPATRVQKTDLHAAVDHVQTVRSGQADAGPGLDDWRSGIADHNNAQPVGQGQPGKGGHLAGHEDHKRHHRAVPIAVNNESQLVQPGPHVLRIDRQLTKSPLALGNDLGQADYAALHAVHAFHLRGVRLAHYMLLGPRATDPAAVHLRGGDGRVSAIAGRLCESKIIIAAKVHRPGGAARIAECPAVVRAVAVHHFELGPGAGGDWPVPAVANPPLLRLTAASHLPWRLAAPSRQLSAGGKGFVAGLIDRVRDEMQKDKAMKDSLKRFRDETSKLEQSEELQKVRKYYQNLEQDARLKNTADKVRDSLNTVAQQEYLQKAAKGVKDAAGQLSKSAEMLADSDLVRRARTGAAAVSREIEGDLSLKVYRSPTVLMTRQEVSGIATDSSSSGAAPPPEANPHEQGVVLHRDSKWAQAWTNFKDSNPYMQKLFDMRSQYQESENPIARGGRFVSERFSSLFGSLFTDSDFHKVVNEIARLEPSFTLSGFATHCRQFVVPNVLEAIFRGDNRVLESWCYEGQFKRLEQQSKTLKQHGCRSESRLLDLSYPEVLQAKVVDQVG</sequence>
<evidence type="ECO:0000256" key="6">
    <source>
        <dbReference type="ARBA" id="ARBA00023136"/>
    </source>
</evidence>
<dbReference type="GO" id="GO:0005743">
    <property type="term" value="C:mitochondrial inner membrane"/>
    <property type="evidence" value="ECO:0007669"/>
    <property type="project" value="UniProtKB-SubCell"/>
</dbReference>
<dbReference type="AlphaFoldDB" id="A0A1I8HMB5"/>
<evidence type="ECO:0000256" key="4">
    <source>
        <dbReference type="ARBA" id="ARBA00022946"/>
    </source>
</evidence>
<feature type="domain" description="Tim44-like" evidence="8">
    <location>
        <begin position="777"/>
        <end position="862"/>
    </location>
</feature>
<evidence type="ECO:0000313" key="9">
    <source>
        <dbReference type="Proteomes" id="UP000095280"/>
    </source>
</evidence>
<comment type="similarity">
    <text evidence="2">Belongs to the Tim44 family.</text>
</comment>